<keyword evidence="2" id="KW-1185">Reference proteome</keyword>
<organism evidence="1 2">
    <name type="scientific">Clostridium fungisolvens</name>
    <dbReference type="NCBI Taxonomy" id="1604897"/>
    <lineage>
        <taxon>Bacteria</taxon>
        <taxon>Bacillati</taxon>
        <taxon>Bacillota</taxon>
        <taxon>Clostridia</taxon>
        <taxon>Eubacteriales</taxon>
        <taxon>Clostridiaceae</taxon>
        <taxon>Clostridium</taxon>
    </lineage>
</organism>
<protein>
    <recommendedName>
        <fullName evidence="3">DUF3006 domain-containing protein</fullName>
    </recommendedName>
</protein>
<dbReference type="InterPro" id="IPR021377">
    <property type="entry name" value="DUF3006"/>
</dbReference>
<dbReference type="EMBL" id="BLZR01000001">
    <property type="protein sequence ID" value="GFP74143.1"/>
    <property type="molecule type" value="Genomic_DNA"/>
</dbReference>
<dbReference type="Proteomes" id="UP000580568">
    <property type="component" value="Unassembled WGS sequence"/>
</dbReference>
<sequence>MKSSKEYIIIDRIENNIAVCEVNEEIFKINVNNIEGVPKEGDVLVKKDSIYYIDRDLTDKRKSIVEDLMKGMWNDGEK</sequence>
<name>A0A6V8SGZ4_9CLOT</name>
<gene>
    <name evidence="1" type="ORF">bsdtw1_00188</name>
</gene>
<dbReference type="Pfam" id="PF11213">
    <property type="entry name" value="DUF3006"/>
    <property type="match status" value="1"/>
</dbReference>
<reference evidence="1 2" key="1">
    <citation type="submission" date="2020-07" db="EMBL/GenBank/DDBJ databases">
        <title>A new beta-1,3-glucan-decomposing anaerobic bacterium isolated from anoxic soil subjected to biological soil disinfestation.</title>
        <authorList>
            <person name="Ueki A."/>
            <person name="Tonouchi A."/>
        </authorList>
    </citation>
    <scope>NUCLEOTIDE SEQUENCE [LARGE SCALE GENOMIC DNA]</scope>
    <source>
        <strain evidence="1 2">TW1</strain>
    </source>
</reference>
<accession>A0A6V8SGZ4</accession>
<evidence type="ECO:0008006" key="3">
    <source>
        <dbReference type="Google" id="ProtNLM"/>
    </source>
</evidence>
<evidence type="ECO:0000313" key="1">
    <source>
        <dbReference type="EMBL" id="GFP74143.1"/>
    </source>
</evidence>
<dbReference type="RefSeq" id="WP_183275726.1">
    <property type="nucleotide sequence ID" value="NZ_BLZR01000001.1"/>
</dbReference>
<dbReference type="AlphaFoldDB" id="A0A6V8SGZ4"/>
<evidence type="ECO:0000313" key="2">
    <source>
        <dbReference type="Proteomes" id="UP000580568"/>
    </source>
</evidence>
<proteinExistence type="predicted"/>
<comment type="caution">
    <text evidence="1">The sequence shown here is derived from an EMBL/GenBank/DDBJ whole genome shotgun (WGS) entry which is preliminary data.</text>
</comment>